<keyword evidence="6 7" id="KW-0998">Cell outer membrane</keyword>
<comment type="similarity">
    <text evidence="7">Belongs to the TonB-dependent receptor family.</text>
</comment>
<keyword evidence="8" id="KW-0175">Coiled coil</keyword>
<feature type="domain" description="TonB-dependent receptor plug" evidence="9">
    <location>
        <begin position="231"/>
        <end position="339"/>
    </location>
</feature>
<dbReference type="EMBL" id="QRYC01000005">
    <property type="protein sequence ID" value="RGU57437.1"/>
    <property type="molecule type" value="Genomic_DNA"/>
</dbReference>
<evidence type="ECO:0000313" key="10">
    <source>
        <dbReference type="EMBL" id="RGU57437.1"/>
    </source>
</evidence>
<evidence type="ECO:0000259" key="9">
    <source>
        <dbReference type="Pfam" id="PF07715"/>
    </source>
</evidence>
<gene>
    <name evidence="10" type="ORF">DWW57_05605</name>
</gene>
<reference evidence="10 11" key="1">
    <citation type="submission" date="2018-08" db="EMBL/GenBank/DDBJ databases">
        <title>A genome reference for cultivated species of the human gut microbiota.</title>
        <authorList>
            <person name="Zou Y."/>
            <person name="Xue W."/>
            <person name="Luo G."/>
        </authorList>
    </citation>
    <scope>NUCLEOTIDE SEQUENCE [LARGE SCALE GENOMIC DNA]</scope>
    <source>
        <strain evidence="10 11">AF16-14</strain>
    </source>
</reference>
<dbReference type="InterPro" id="IPR012910">
    <property type="entry name" value="Plug_dom"/>
</dbReference>
<evidence type="ECO:0000256" key="2">
    <source>
        <dbReference type="ARBA" id="ARBA00022448"/>
    </source>
</evidence>
<dbReference type="InterPro" id="IPR023996">
    <property type="entry name" value="TonB-dep_OMP_SusC/RagA"/>
</dbReference>
<dbReference type="Gene3D" id="2.170.130.10">
    <property type="entry name" value="TonB-dependent receptor, plug domain"/>
    <property type="match status" value="1"/>
</dbReference>
<proteinExistence type="inferred from homology"/>
<evidence type="ECO:0000256" key="6">
    <source>
        <dbReference type="ARBA" id="ARBA00023237"/>
    </source>
</evidence>
<comment type="caution">
    <text evidence="10">The sequence shown here is derived from an EMBL/GenBank/DDBJ whole genome shotgun (WGS) entry which is preliminary data.</text>
</comment>
<dbReference type="InterPro" id="IPR023997">
    <property type="entry name" value="TonB-dep_OMP_SusC/RagA_CS"/>
</dbReference>
<dbReference type="Pfam" id="PF07715">
    <property type="entry name" value="Plug"/>
    <property type="match status" value="1"/>
</dbReference>
<evidence type="ECO:0000256" key="4">
    <source>
        <dbReference type="ARBA" id="ARBA00022692"/>
    </source>
</evidence>
<dbReference type="InterPro" id="IPR036942">
    <property type="entry name" value="Beta-barrel_TonB_sf"/>
</dbReference>
<name>A0A412TU88_9BACT</name>
<dbReference type="AlphaFoldDB" id="A0A412TU88"/>
<evidence type="ECO:0000256" key="5">
    <source>
        <dbReference type="ARBA" id="ARBA00023136"/>
    </source>
</evidence>
<organism evidence="10 11">
    <name type="scientific">Odoribacter splanchnicus</name>
    <dbReference type="NCBI Taxonomy" id="28118"/>
    <lineage>
        <taxon>Bacteria</taxon>
        <taxon>Pseudomonadati</taxon>
        <taxon>Bacteroidota</taxon>
        <taxon>Bacteroidia</taxon>
        <taxon>Bacteroidales</taxon>
        <taxon>Odoribacteraceae</taxon>
        <taxon>Odoribacter</taxon>
    </lineage>
</organism>
<dbReference type="InterPro" id="IPR008969">
    <property type="entry name" value="CarboxyPept-like_regulatory"/>
</dbReference>
<dbReference type="GO" id="GO:0009279">
    <property type="term" value="C:cell outer membrane"/>
    <property type="evidence" value="ECO:0007669"/>
    <property type="project" value="UniProtKB-SubCell"/>
</dbReference>
<dbReference type="Gene3D" id="2.40.170.20">
    <property type="entry name" value="TonB-dependent receptor, beta-barrel domain"/>
    <property type="match status" value="1"/>
</dbReference>
<dbReference type="NCBIfam" id="TIGR04056">
    <property type="entry name" value="OMP_RagA_SusC"/>
    <property type="match status" value="1"/>
</dbReference>
<evidence type="ECO:0000256" key="7">
    <source>
        <dbReference type="PROSITE-ProRule" id="PRU01360"/>
    </source>
</evidence>
<feature type="coiled-coil region" evidence="8">
    <location>
        <begin position="893"/>
        <end position="920"/>
    </location>
</feature>
<protein>
    <submittedName>
        <fullName evidence="10">SusC/RagA family TonB-linked outer membrane protein</fullName>
    </submittedName>
</protein>
<dbReference type="FunFam" id="2.60.40.1120:FF:000003">
    <property type="entry name" value="Outer membrane protein Omp121"/>
    <property type="match status" value="1"/>
</dbReference>
<comment type="subcellular location">
    <subcellularLocation>
        <location evidence="1 7">Cell outer membrane</location>
        <topology evidence="1 7">Multi-pass membrane protein</topology>
    </subcellularLocation>
</comment>
<sequence>MYKFMKKNGTCDLLMPGRLLEKCRKIVFFTLFLTFPMLASAYAQLRKVSFEVQNVNLAEIIATLENLSNYTFLYQDEQVEQVKNLTFHFVDEDLRVVLEKCLEGTNLTYQIKDETIILRVREPKPETVQPSVQERKLTGKVTDESGTSLPGVTVMIEGTTVGTVTDVNGNYVLNCPEQEGLTLVFSFVGMETQQVTVGERNEINVTMKAEIAEIDEVIVNGYFTRKTEGFAGAVTTIKKEDLQKVHTANIFTTLSALDAGFKITENNVMGSNPNTLPEFTIRGKGSFQEGSSAPLFILDGFETTIQKVYDMDVNRIESITILKDASATILYGSRAANGVVVIETVKPRPGQLRVTYDFKPAVDIADLTDYDLMNAAEKLEYERLAGLYDPIEGDLSTTYEREAQYYEKYKNVQEGVNTDWLAQPVRNAFSHTHSLLVEGGANNVLYSIDGFFDRNRGVMKGSGRDRYGLGFTLQYRIKDKIIIRNYASYSNTHAYDSPYGSFSTYAAANPYERPWFDNGELRPTLLNGSANPLYDASLPNRSLSDNEAFSDNLNIDWIAGNGWRLIGSFRIEKGNTQGETYRSPLSSDFLIEQPPVNEYVDEVTYEQVPLEQRGELSLSSGKYLNYTGKLTVNYNKQFGEKHLLFFGAGAEINQNRTSTYSFTATGFADDRYSDPAFAIQFMEDSRPGSSESTTRSIGLLANVNYIFDDRFFLDLSGRYDGSSLFGADKRWAPFWSIGGGWNIHKEHFWSSDNMLDLLKIRMSYGITGNQEFQAYQAQTMYQYQTGRLYNTLVPATLMGYGNENLKWQNQYTTNVGVDLGMWKNRLSFMFNYYYKKTDGMLAKITVAPSLGIPSNNFTSNLGEIENKGWEITLSGSPLRIPEADLEWRLSFQISQNRNKLNEISNELKNLNARNNMEMEIPGNVYEEGESMTAIKAVPSLGIDPGTGQEIYVKKDGSLTMEWDAADKILCGDTEPDVFGNISTNLYWKGFNLNAVFQYSIGGDVYNQTLASRVEGVNPSGNADRRVLNDRWTTPGQSALYRNIRDYGQTYVSTRFVQCDNYLDLKSLSLSYDLKKEWIRRFGLESVRVSFYMNDLFHASTVKQERGTSYPFARSFSFGLNIGI</sequence>
<dbReference type="InterPro" id="IPR037066">
    <property type="entry name" value="Plug_dom_sf"/>
</dbReference>
<keyword evidence="4 7" id="KW-0812">Transmembrane</keyword>
<dbReference type="InterPro" id="IPR039426">
    <property type="entry name" value="TonB-dep_rcpt-like"/>
</dbReference>
<evidence type="ECO:0000313" key="11">
    <source>
        <dbReference type="Proteomes" id="UP000284243"/>
    </source>
</evidence>
<accession>A0A412TU88</accession>
<keyword evidence="3 7" id="KW-1134">Transmembrane beta strand</keyword>
<evidence type="ECO:0000256" key="1">
    <source>
        <dbReference type="ARBA" id="ARBA00004571"/>
    </source>
</evidence>
<dbReference type="SUPFAM" id="SSF56935">
    <property type="entry name" value="Porins"/>
    <property type="match status" value="1"/>
</dbReference>
<dbReference type="Proteomes" id="UP000284243">
    <property type="component" value="Unassembled WGS sequence"/>
</dbReference>
<keyword evidence="2 7" id="KW-0813">Transport</keyword>
<dbReference type="Gene3D" id="3.55.50.30">
    <property type="match status" value="1"/>
</dbReference>
<dbReference type="SUPFAM" id="SSF49464">
    <property type="entry name" value="Carboxypeptidase regulatory domain-like"/>
    <property type="match status" value="1"/>
</dbReference>
<dbReference type="NCBIfam" id="TIGR04057">
    <property type="entry name" value="SusC_RagA_signa"/>
    <property type="match status" value="1"/>
</dbReference>
<keyword evidence="5 7" id="KW-0472">Membrane</keyword>
<dbReference type="Pfam" id="PF13715">
    <property type="entry name" value="CarbopepD_reg_2"/>
    <property type="match status" value="1"/>
</dbReference>
<dbReference type="PROSITE" id="PS52016">
    <property type="entry name" value="TONB_DEPENDENT_REC_3"/>
    <property type="match status" value="1"/>
</dbReference>
<dbReference type="Gene3D" id="2.60.40.1120">
    <property type="entry name" value="Carboxypeptidase-like, regulatory domain"/>
    <property type="match status" value="1"/>
</dbReference>
<evidence type="ECO:0000256" key="8">
    <source>
        <dbReference type="SAM" id="Coils"/>
    </source>
</evidence>
<evidence type="ECO:0000256" key="3">
    <source>
        <dbReference type="ARBA" id="ARBA00022452"/>
    </source>
</evidence>